<sequence>MTPVLFGLRAMTAAYRDIPVCGARILRSSRNFQIAEAAT</sequence>
<gene>
    <name evidence="1" type="ORF">EDD52_103197</name>
</gene>
<keyword evidence="2" id="KW-1185">Reference proteome</keyword>
<dbReference type="Proteomes" id="UP000295696">
    <property type="component" value="Unassembled WGS sequence"/>
</dbReference>
<dbReference type="EMBL" id="SLZU01000003">
    <property type="protein sequence ID" value="TCS65780.1"/>
    <property type="molecule type" value="Genomic_DNA"/>
</dbReference>
<protein>
    <submittedName>
        <fullName evidence="1">Uncharacterized protein</fullName>
    </submittedName>
</protein>
<reference evidence="1 2" key="1">
    <citation type="submission" date="2019-03" db="EMBL/GenBank/DDBJ databases">
        <title>Genomic Encyclopedia of Type Strains, Phase IV (KMG-IV): sequencing the most valuable type-strain genomes for metagenomic binning, comparative biology and taxonomic classification.</title>
        <authorList>
            <person name="Goeker M."/>
        </authorList>
    </citation>
    <scope>NUCLEOTIDE SEQUENCE [LARGE SCALE GENOMIC DNA]</scope>
    <source>
        <strain evidence="1 2">DSM 104836</strain>
    </source>
</reference>
<evidence type="ECO:0000313" key="2">
    <source>
        <dbReference type="Proteomes" id="UP000295696"/>
    </source>
</evidence>
<proteinExistence type="predicted"/>
<comment type="caution">
    <text evidence="1">The sequence shown here is derived from an EMBL/GenBank/DDBJ whole genome shotgun (WGS) entry which is preliminary data.</text>
</comment>
<accession>A0A4R3JLF8</accession>
<organism evidence="1 2">
    <name type="scientific">Primorskyibacter sedentarius</name>
    <dbReference type="NCBI Taxonomy" id="745311"/>
    <lineage>
        <taxon>Bacteria</taxon>
        <taxon>Pseudomonadati</taxon>
        <taxon>Pseudomonadota</taxon>
        <taxon>Alphaproteobacteria</taxon>
        <taxon>Rhodobacterales</taxon>
        <taxon>Roseobacteraceae</taxon>
        <taxon>Primorskyibacter</taxon>
    </lineage>
</organism>
<dbReference type="AlphaFoldDB" id="A0A4R3JLF8"/>
<evidence type="ECO:0000313" key="1">
    <source>
        <dbReference type="EMBL" id="TCS65780.1"/>
    </source>
</evidence>
<name>A0A4R3JLF8_9RHOB</name>